<dbReference type="EMBL" id="JAQQXS010000021">
    <property type="protein sequence ID" value="MDC8787105.1"/>
    <property type="molecule type" value="Genomic_DNA"/>
</dbReference>
<gene>
    <name evidence="1" type="ORF">PRZ01_18085</name>
</gene>
<feature type="non-terminal residue" evidence="1">
    <location>
        <position position="1"/>
    </location>
</feature>
<reference evidence="1 2" key="1">
    <citation type="submission" date="2022-10" db="EMBL/GenBank/DDBJ databases">
        <title>paucibacter sp. hw8 Genome sequencing.</title>
        <authorList>
            <person name="Park S."/>
        </authorList>
    </citation>
    <scope>NUCLEOTIDE SEQUENCE [LARGE SCALE GENOMIC DNA]</scope>
    <source>
        <strain evidence="2">hw8</strain>
    </source>
</reference>
<dbReference type="Proteomes" id="UP001219862">
    <property type="component" value="Unassembled WGS sequence"/>
</dbReference>
<proteinExistence type="predicted"/>
<comment type="caution">
    <text evidence="1">The sequence shown here is derived from an EMBL/GenBank/DDBJ whole genome shotgun (WGS) entry which is preliminary data.</text>
</comment>
<name>A0ABT5KXF3_9BURK</name>
<dbReference type="RefSeq" id="WP_273598245.1">
    <property type="nucleotide sequence ID" value="NZ_JAQQXS010000021.1"/>
</dbReference>
<evidence type="ECO:0000313" key="1">
    <source>
        <dbReference type="EMBL" id="MDC8787105.1"/>
    </source>
</evidence>
<accession>A0ABT5KXF3</accession>
<keyword evidence="2" id="KW-1185">Reference proteome</keyword>
<protein>
    <submittedName>
        <fullName evidence="1">Uncharacterized protein</fullName>
    </submittedName>
</protein>
<organism evidence="1 2">
    <name type="scientific">Roseateles koreensis</name>
    <dbReference type="NCBI Taxonomy" id="2987526"/>
    <lineage>
        <taxon>Bacteria</taxon>
        <taxon>Pseudomonadati</taxon>
        <taxon>Pseudomonadota</taxon>
        <taxon>Betaproteobacteria</taxon>
        <taxon>Burkholderiales</taxon>
        <taxon>Sphaerotilaceae</taxon>
        <taxon>Roseateles</taxon>
    </lineage>
</organism>
<sequence length="66" mass="7679">PSRTPRNQYRLDIFLGVPTIGIHPKSPVFMRVGEVLQVRLTIEEVDWIIKHLTLLLKDAFPEKVEK</sequence>
<evidence type="ECO:0000313" key="2">
    <source>
        <dbReference type="Proteomes" id="UP001219862"/>
    </source>
</evidence>